<evidence type="ECO:0000256" key="1">
    <source>
        <dbReference type="ARBA" id="ARBA00022729"/>
    </source>
</evidence>
<name>A0ABQ5MN16_9FLAO</name>
<evidence type="ECO:0000313" key="3">
    <source>
        <dbReference type="EMBL" id="GLB50754.1"/>
    </source>
</evidence>
<dbReference type="Proteomes" id="UP001143543">
    <property type="component" value="Unassembled WGS sequence"/>
</dbReference>
<sequence length="538" mass="61938">MRHIFIKVLLVVFISVLLTECAKRGTPSGGPKDETPPVLLKATPPLNTTNFKSKEIKLYFDEFVKLNDIQKQLIISPPMDNEPNINPSTSASKVFTITINDTLKANTTYVLNFGQSIADYHEGNPFPFFKYVFSTGDYIDSLTVKGSIRDAYDREAENFVTVMLYPYDENYTDSLVFNEKPMYVTNTLDSLSTFEITNIREGKYKLFALKDKANNFVFNQKTDKIAFHEGIITIPSDSTYTLNLFKEINNYRATKPALVAKNRIDFGFEGDSVGMDIKMLSEAPEDFKYRILPDTEKDTLQYWFTPFEADSLIFTVAKEEVIDTFTVRIKELYADSITLKPNYKSILPPYKTFKIGANTPISKINTDSITVMSKDSVFIDFTADLLKDSNEIRFTDFDPEEESSYQIKLFPGSITDMFGKTIDTTTYSLKRNKYTTYGTIVVKLSNVERYPIIVQLTDAKGVVKEEQFAETPETTFNFSSIETATYYIRVIYDDNNNKKWDTGNYLKNIQPEQIYYYPEPIELRANWEFEQQFNLNKE</sequence>
<dbReference type="EMBL" id="BRVO01000004">
    <property type="protein sequence ID" value="GLB50754.1"/>
    <property type="molecule type" value="Genomic_DNA"/>
</dbReference>
<accession>A0ABQ5MN16</accession>
<feature type="domain" description="SbsA Ig-like" evidence="2">
    <location>
        <begin position="33"/>
        <end position="135"/>
    </location>
</feature>
<dbReference type="Pfam" id="PF13205">
    <property type="entry name" value="Big_5"/>
    <property type="match status" value="1"/>
</dbReference>
<dbReference type="InterPro" id="IPR032812">
    <property type="entry name" value="SbsA_Ig"/>
</dbReference>
<dbReference type="RefSeq" id="WP_281766386.1">
    <property type="nucleotide sequence ID" value="NZ_BRVO01000004.1"/>
</dbReference>
<organism evidence="3 4">
    <name type="scientific">Neptunitalea lumnitzerae</name>
    <dbReference type="NCBI Taxonomy" id="2965509"/>
    <lineage>
        <taxon>Bacteria</taxon>
        <taxon>Pseudomonadati</taxon>
        <taxon>Bacteroidota</taxon>
        <taxon>Flavobacteriia</taxon>
        <taxon>Flavobacteriales</taxon>
        <taxon>Flavobacteriaceae</taxon>
        <taxon>Neptunitalea</taxon>
    </lineage>
</organism>
<comment type="caution">
    <text evidence="3">The sequence shown here is derived from an EMBL/GenBank/DDBJ whole genome shotgun (WGS) entry which is preliminary data.</text>
</comment>
<reference evidence="3" key="1">
    <citation type="submission" date="2022-07" db="EMBL/GenBank/DDBJ databases">
        <title>Taxonomy of Novel Oxalotrophic and Methylotrophic Bacteria.</title>
        <authorList>
            <person name="Sahin N."/>
            <person name="Tani A."/>
        </authorList>
    </citation>
    <scope>NUCLEOTIDE SEQUENCE</scope>
    <source>
        <strain evidence="3">Y10</strain>
    </source>
</reference>
<evidence type="ECO:0000259" key="2">
    <source>
        <dbReference type="Pfam" id="PF13205"/>
    </source>
</evidence>
<proteinExistence type="predicted"/>
<keyword evidence="4" id="KW-1185">Reference proteome</keyword>
<protein>
    <recommendedName>
        <fullName evidence="2">SbsA Ig-like domain-containing protein</fullName>
    </recommendedName>
</protein>
<evidence type="ECO:0000313" key="4">
    <source>
        <dbReference type="Proteomes" id="UP001143543"/>
    </source>
</evidence>
<gene>
    <name evidence="3" type="ORF">Y10_31220</name>
</gene>
<keyword evidence="1" id="KW-0732">Signal</keyword>